<dbReference type="InterPro" id="IPR001881">
    <property type="entry name" value="EGF-like_Ca-bd_dom"/>
</dbReference>
<dbReference type="SUPFAM" id="SSF52025">
    <property type="entry name" value="PA domain"/>
    <property type="match status" value="1"/>
</dbReference>
<dbReference type="InterPro" id="IPR003137">
    <property type="entry name" value="PA_domain"/>
</dbReference>
<evidence type="ECO:0000256" key="22">
    <source>
        <dbReference type="SAM" id="SignalP"/>
    </source>
</evidence>
<evidence type="ECO:0000256" key="15">
    <source>
        <dbReference type="ARBA" id="ARBA00023180"/>
    </source>
</evidence>
<feature type="domain" description="EGF-like" evidence="23">
    <location>
        <begin position="458"/>
        <end position="494"/>
    </location>
</feature>
<keyword evidence="5 21" id="KW-0812">Transmembrane</keyword>
<dbReference type="Gene3D" id="3.50.30.30">
    <property type="match status" value="1"/>
</dbReference>
<dbReference type="GO" id="GO:0030665">
    <property type="term" value="C:clathrin-coated vesicle membrane"/>
    <property type="evidence" value="ECO:0007669"/>
    <property type="project" value="UniProtKB-SubCell"/>
</dbReference>
<keyword evidence="11" id="KW-0333">Golgi apparatus</keyword>
<keyword evidence="8" id="KW-0106">Calcium</keyword>
<reference evidence="24" key="1">
    <citation type="submission" date="2015-08" db="EMBL/GenBank/DDBJ databases">
        <authorList>
            <person name="Babu N.S."/>
            <person name="Beckwith C.J."/>
            <person name="Beseler K.G."/>
            <person name="Brison A."/>
            <person name="Carone J.V."/>
            <person name="Caskin T.P."/>
            <person name="Diamond M."/>
            <person name="Durham M.E."/>
            <person name="Foxe J.M."/>
            <person name="Go M."/>
            <person name="Henderson B.A."/>
            <person name="Jones I.B."/>
            <person name="McGettigan J.A."/>
            <person name="Micheletti S.J."/>
            <person name="Nasrallah M.E."/>
            <person name="Ortiz D."/>
            <person name="Piller C.R."/>
            <person name="Privatt S.R."/>
            <person name="Schneider S.L."/>
            <person name="Sharp S."/>
            <person name="Smith T.C."/>
            <person name="Stanton J.D."/>
            <person name="Ullery H.E."/>
            <person name="Wilson R.J."/>
            <person name="Serrano M.G."/>
            <person name="Buck G."/>
            <person name="Lee V."/>
            <person name="Wang Y."/>
            <person name="Carvalho R."/>
            <person name="Voegtly L."/>
            <person name="Shi R."/>
            <person name="Duckworth R."/>
            <person name="Johnson A."/>
            <person name="Loviza R."/>
            <person name="Walstead R."/>
            <person name="Shah Z."/>
            <person name="Kiflezghi M."/>
            <person name="Wade K."/>
            <person name="Ball S.L."/>
            <person name="Bradley K.W."/>
            <person name="Asai D.J."/>
            <person name="Bowman C.A."/>
            <person name="Russell D.A."/>
            <person name="Pope W.H."/>
            <person name="Jacobs-Sera D."/>
            <person name="Hendrix R.W."/>
            <person name="Hatfull G.F."/>
        </authorList>
    </citation>
    <scope>NUCLEOTIDE SEQUENCE</scope>
</reference>
<keyword evidence="16" id="KW-0968">Cytoplasmic vesicle</keyword>
<evidence type="ECO:0000256" key="13">
    <source>
        <dbReference type="ARBA" id="ARBA00023157"/>
    </source>
</evidence>
<dbReference type="PROSITE" id="PS01187">
    <property type="entry name" value="EGF_CA"/>
    <property type="match status" value="1"/>
</dbReference>
<evidence type="ECO:0000256" key="17">
    <source>
        <dbReference type="ARBA" id="ARBA00029430"/>
    </source>
</evidence>
<evidence type="ECO:0000256" key="8">
    <source>
        <dbReference type="ARBA" id="ARBA00022837"/>
    </source>
</evidence>
<dbReference type="GO" id="GO:0015031">
    <property type="term" value="P:protein transport"/>
    <property type="evidence" value="ECO:0007669"/>
    <property type="project" value="UniProtKB-KW"/>
</dbReference>
<dbReference type="GO" id="GO:0005509">
    <property type="term" value="F:calcium ion binding"/>
    <property type="evidence" value="ECO:0007669"/>
    <property type="project" value="InterPro"/>
</dbReference>
<dbReference type="AlphaFoldDB" id="A0A1D2A0I9"/>
<keyword evidence="13" id="KW-1015">Disulfide bond</keyword>
<dbReference type="PROSITE" id="PS01186">
    <property type="entry name" value="EGF_2"/>
    <property type="match status" value="1"/>
</dbReference>
<feature type="domain" description="EGF-like" evidence="23">
    <location>
        <begin position="414"/>
        <end position="457"/>
    </location>
</feature>
<evidence type="ECO:0000259" key="23">
    <source>
        <dbReference type="PROSITE" id="PS50026"/>
    </source>
</evidence>
<evidence type="ECO:0000256" key="2">
    <source>
        <dbReference type="ARBA" id="ARBA00007038"/>
    </source>
</evidence>
<dbReference type="InterPro" id="IPR018097">
    <property type="entry name" value="EGF_Ca-bd_CS"/>
</dbReference>
<dbReference type="PANTHER" id="PTHR22702:SF1">
    <property type="entry name" value="PROTEASE-ASSOCIATED DOMAIN-CONTAINING PROTEIN 1"/>
    <property type="match status" value="1"/>
</dbReference>
<evidence type="ECO:0000256" key="11">
    <source>
        <dbReference type="ARBA" id="ARBA00023034"/>
    </source>
</evidence>
<keyword evidence="15" id="KW-0325">Glycoprotein</keyword>
<dbReference type="PROSITE" id="PS50026">
    <property type="entry name" value="EGF_3"/>
    <property type="match status" value="2"/>
</dbReference>
<name>A0A1D2A0I9_AUXPR</name>
<evidence type="ECO:0000256" key="18">
    <source>
        <dbReference type="ARBA" id="ARBA00043947"/>
    </source>
</evidence>
<feature type="signal peptide" evidence="22">
    <location>
        <begin position="1"/>
        <end position="27"/>
    </location>
</feature>
<evidence type="ECO:0000256" key="20">
    <source>
        <dbReference type="SAM" id="MobiDB-lite"/>
    </source>
</evidence>
<dbReference type="InterPro" id="IPR046450">
    <property type="entry name" value="PA_dom_sf"/>
</dbReference>
<organism evidence="24">
    <name type="scientific">Auxenochlorella protothecoides</name>
    <name type="common">Green microalga</name>
    <name type="synonym">Chlorella protothecoides</name>
    <dbReference type="NCBI Taxonomy" id="3075"/>
    <lineage>
        <taxon>Eukaryota</taxon>
        <taxon>Viridiplantae</taxon>
        <taxon>Chlorophyta</taxon>
        <taxon>core chlorophytes</taxon>
        <taxon>Trebouxiophyceae</taxon>
        <taxon>Chlorellales</taxon>
        <taxon>Chlorellaceae</taxon>
        <taxon>Auxenochlorella</taxon>
    </lineage>
</organism>
<dbReference type="SMART" id="SM00179">
    <property type="entry name" value="EGF_CA"/>
    <property type="match status" value="2"/>
</dbReference>
<dbReference type="Gene3D" id="2.10.25.10">
    <property type="entry name" value="Laminin"/>
    <property type="match status" value="2"/>
</dbReference>
<accession>A0A1D2A0I9</accession>
<dbReference type="PANTHER" id="PTHR22702">
    <property type="entry name" value="PROTEASE-ASSOCIATED DOMAIN-CONTAINING PROTEIN"/>
    <property type="match status" value="1"/>
</dbReference>
<keyword evidence="12 21" id="KW-0472">Membrane</keyword>
<evidence type="ECO:0000256" key="7">
    <source>
        <dbReference type="ARBA" id="ARBA00022737"/>
    </source>
</evidence>
<dbReference type="EMBL" id="GDKF01005913">
    <property type="protein sequence ID" value="JAT72709.1"/>
    <property type="molecule type" value="Transcribed_RNA"/>
</dbReference>
<keyword evidence="9" id="KW-0653">Protein transport</keyword>
<dbReference type="PROSITE" id="PS00010">
    <property type="entry name" value="ASX_HYDROXYL"/>
    <property type="match status" value="2"/>
</dbReference>
<dbReference type="InterPro" id="IPR056858">
    <property type="entry name" value="VSR_TRX"/>
</dbReference>
<feature type="chain" id="PRO_5008901320" description="EGF-like domain-containing protein" evidence="22">
    <location>
        <begin position="28"/>
        <end position="614"/>
    </location>
</feature>
<gene>
    <name evidence="24" type="ORF">g.16679</name>
</gene>
<keyword evidence="6 22" id="KW-0732">Signal</keyword>
<dbReference type="SUPFAM" id="SSF57196">
    <property type="entry name" value="EGF/Laminin"/>
    <property type="match status" value="2"/>
</dbReference>
<proteinExistence type="inferred from homology"/>
<dbReference type="Pfam" id="PF07645">
    <property type="entry name" value="EGF_CA"/>
    <property type="match status" value="1"/>
</dbReference>
<keyword evidence="7" id="KW-0677">Repeat</keyword>
<dbReference type="InterPro" id="IPR000742">
    <property type="entry name" value="EGF"/>
</dbReference>
<dbReference type="GO" id="GO:0000139">
    <property type="term" value="C:Golgi membrane"/>
    <property type="evidence" value="ECO:0007669"/>
    <property type="project" value="UniProtKB-SubCell"/>
</dbReference>
<dbReference type="CDD" id="cd00054">
    <property type="entry name" value="EGF_CA"/>
    <property type="match status" value="1"/>
</dbReference>
<dbReference type="SMART" id="SM00181">
    <property type="entry name" value="EGF"/>
    <property type="match status" value="2"/>
</dbReference>
<evidence type="ECO:0000256" key="1">
    <source>
        <dbReference type="ARBA" id="ARBA00004614"/>
    </source>
</evidence>
<sequence>MPSLHLPSALALAFLVTALLAPRGALAASFRVETNALRIKEPASYAGSYDSAIGDFGVPLYGGTLQGRIGHLAANPKGCSNFTGSLPEGVEILLAIRGDCFFVEKAYHAQLAGAKAVIVADNIQEHLLTMAIPEDRPDIAALVPKIAIPVALVQKDAGDRIQSALAADQGAVIVEFDWKESIVHPDNRVEWELWFSTNTACGQACSATSSFLAQFKDSAVSLEQEGFTAFTPHVMLGSCSVWTSEELCHRNCIRGGKYCSTTASSTGAAGELTGRAIVEQDLRHLCVHKVLNETKKAWQWWEYAARFAAHCRPEAGQFTTACSEQQLRDLGVDTNAVGGCVGSLDSGEAHPLLDAQVRAQNERGPMGRVIMLPTLVVNTNQYRGRLNNAGVLRALCAGFAEGTEPPACLNPGVNVDECTQGVDTCWKENGFSACVDTFRGYVCHCPEGWIGDGYHCTDIDECATELHNCEQVCINTPGSFRCECNKGYKLLGGSPGVPGVCIPIPGATGLPVWLILVLTAAAVVSTSVAGITVYRWRTQHAMQDEIRAIMRDYMPLEDRADPEAGRKLLSPRRNGKGPPPVQHAVDDEEDDYSGGYQAPDTRESVRLNPTGGPL</sequence>
<dbReference type="Pfam" id="PF02225">
    <property type="entry name" value="PA"/>
    <property type="match status" value="1"/>
</dbReference>
<evidence type="ECO:0000256" key="3">
    <source>
        <dbReference type="ARBA" id="ARBA00022448"/>
    </source>
</evidence>
<dbReference type="InterPro" id="IPR049883">
    <property type="entry name" value="NOTCH1_EGF-like"/>
</dbReference>
<evidence type="ECO:0000256" key="6">
    <source>
        <dbReference type="ARBA" id="ARBA00022729"/>
    </source>
</evidence>
<evidence type="ECO:0000256" key="19">
    <source>
        <dbReference type="PROSITE-ProRule" id="PRU00076"/>
    </source>
</evidence>
<dbReference type="FunFam" id="2.10.25.10:FF:000009">
    <property type="entry name" value="Low-density lipoprotein receptor isoform 1"/>
    <property type="match status" value="1"/>
</dbReference>
<protein>
    <recommendedName>
        <fullName evidence="23">EGF-like domain-containing protein</fullName>
    </recommendedName>
</protein>
<keyword evidence="14" id="KW-0675">Receptor</keyword>
<evidence type="ECO:0000256" key="14">
    <source>
        <dbReference type="ARBA" id="ARBA00023170"/>
    </source>
</evidence>
<evidence type="ECO:0000313" key="24">
    <source>
        <dbReference type="EMBL" id="JAT72709.1"/>
    </source>
</evidence>
<evidence type="ECO:0000256" key="12">
    <source>
        <dbReference type="ARBA" id="ARBA00023136"/>
    </source>
</evidence>
<comment type="caution">
    <text evidence="19">Lacks conserved residue(s) required for the propagation of feature annotation.</text>
</comment>
<feature type="transmembrane region" description="Helical" evidence="21">
    <location>
        <begin position="510"/>
        <end position="534"/>
    </location>
</feature>
<feature type="region of interest" description="Disordered" evidence="20">
    <location>
        <begin position="562"/>
        <end position="614"/>
    </location>
</feature>
<evidence type="ECO:0000256" key="9">
    <source>
        <dbReference type="ARBA" id="ARBA00022927"/>
    </source>
</evidence>
<keyword evidence="4 19" id="KW-0245">EGF-like domain</keyword>
<evidence type="ECO:0000256" key="16">
    <source>
        <dbReference type="ARBA" id="ARBA00023329"/>
    </source>
</evidence>
<keyword evidence="10 21" id="KW-1133">Transmembrane helix</keyword>
<keyword evidence="3" id="KW-0813">Transport</keyword>
<comment type="similarity">
    <text evidence="2">Belongs to the VSR (BP-80) family.</text>
</comment>
<evidence type="ECO:0000256" key="5">
    <source>
        <dbReference type="ARBA" id="ARBA00022692"/>
    </source>
</evidence>
<comment type="subcellular location">
    <subcellularLocation>
        <location evidence="17">Cytoplasmic vesicle</location>
        <location evidence="17">Clathrin-coated vesicle membrane</location>
        <topology evidence="17">Single-pass type I membrane protein</topology>
    </subcellularLocation>
    <subcellularLocation>
        <location evidence="1">Golgi apparatus membrane</location>
        <topology evidence="1">Single-pass type I membrane protein</topology>
    </subcellularLocation>
    <subcellularLocation>
        <location evidence="18">Prevacuolar compartment membrane</location>
        <topology evidence="18">Single-pass type I membrane protein</topology>
    </subcellularLocation>
</comment>
<evidence type="ECO:0000256" key="10">
    <source>
        <dbReference type="ARBA" id="ARBA00022989"/>
    </source>
</evidence>
<evidence type="ECO:0000256" key="4">
    <source>
        <dbReference type="ARBA" id="ARBA00022536"/>
    </source>
</evidence>
<evidence type="ECO:0000256" key="21">
    <source>
        <dbReference type="SAM" id="Phobius"/>
    </source>
</evidence>
<dbReference type="InterPro" id="IPR000152">
    <property type="entry name" value="EGF-type_Asp/Asn_hydroxyl_site"/>
</dbReference>
<dbReference type="Pfam" id="PF25011">
    <property type="entry name" value="VSR_TRX"/>
    <property type="match status" value="1"/>
</dbReference>